<evidence type="ECO:0000313" key="8">
    <source>
        <dbReference type="Proteomes" id="UP000199355"/>
    </source>
</evidence>
<dbReference type="AlphaFoldDB" id="A0A1G7PH98"/>
<dbReference type="InterPro" id="IPR017896">
    <property type="entry name" value="4Fe4S_Fe-S-bd"/>
</dbReference>
<dbReference type="Gene3D" id="1.10.1060.10">
    <property type="entry name" value="Alpha-helical ferredoxin"/>
    <property type="match status" value="1"/>
</dbReference>
<protein>
    <submittedName>
        <fullName evidence="7">Glycolate oxidase iron-sulfur subunit</fullName>
    </submittedName>
</protein>
<keyword evidence="4" id="KW-0408">Iron</keyword>
<feature type="domain" description="4Fe-4S ferredoxin-type" evidence="6">
    <location>
        <begin position="1"/>
        <end position="25"/>
    </location>
</feature>
<dbReference type="InterPro" id="IPR009051">
    <property type="entry name" value="Helical_ferredxn"/>
</dbReference>
<dbReference type="Pfam" id="PF13183">
    <property type="entry name" value="Fer4_8"/>
    <property type="match status" value="1"/>
</dbReference>
<dbReference type="SUPFAM" id="SSF54862">
    <property type="entry name" value="4Fe-4S ferredoxins"/>
    <property type="match status" value="1"/>
</dbReference>
<sequence>MKRGCTQCGECLNVCPVYALFKREEYAPKGKRLLMEPLDAEYGDAATAQLSWERVRHLARLCAGCGRCQRVCARKLSTSELLADARARNPHWTQSLWELWIRRAGPLWPLAGKISMLAPDAAVPAGLRSSLATARALVDLPPIKPWLTLAPTQKAPGTPVVLFSGCTAVNARPRWVAKARELLAAWGYQVLDGSAFTCCGGTLHHAGRYKAQEAVRQKNLQVWRNLGRPLVASFCASCKHSLDEYAAVLPEGEAAQWKEKCRGLSALLEHPRIQATAEAPAAAAYHQPCHWGTADPDLPLLKQGLPGLKKGTGLCCGMGGILKMSNPDLSMDMARKCMDGFAPEARHIITGCSGCVMQLSSVAAAKHKEVRHWLDIVAVDAGN</sequence>
<evidence type="ECO:0000256" key="2">
    <source>
        <dbReference type="ARBA" id="ARBA00022723"/>
    </source>
</evidence>
<keyword evidence="3" id="KW-0677">Repeat</keyword>
<dbReference type="EMBL" id="FNBX01000016">
    <property type="protein sequence ID" value="SDF85666.1"/>
    <property type="molecule type" value="Genomic_DNA"/>
</dbReference>
<keyword evidence="1" id="KW-0004">4Fe-4S</keyword>
<proteinExistence type="predicted"/>
<accession>A0A1G7PH98</accession>
<evidence type="ECO:0000256" key="4">
    <source>
        <dbReference type="ARBA" id="ARBA00023004"/>
    </source>
</evidence>
<dbReference type="PROSITE" id="PS00198">
    <property type="entry name" value="4FE4S_FER_1"/>
    <property type="match status" value="1"/>
</dbReference>
<dbReference type="STRING" id="571438.SAMN05192586_11612"/>
<keyword evidence="2" id="KW-0479">Metal-binding</keyword>
<dbReference type="PANTHER" id="PTHR32479">
    <property type="entry name" value="GLYCOLATE OXIDASE IRON-SULFUR SUBUNIT"/>
    <property type="match status" value="1"/>
</dbReference>
<keyword evidence="8" id="KW-1185">Reference proteome</keyword>
<evidence type="ECO:0000256" key="3">
    <source>
        <dbReference type="ARBA" id="ARBA00022737"/>
    </source>
</evidence>
<dbReference type="RefSeq" id="WP_092154596.1">
    <property type="nucleotide sequence ID" value="NZ_FNBX01000016.1"/>
</dbReference>
<name>A0A1G7PH98_9BACT</name>
<organism evidence="7 8">
    <name type="scientific">Desulfovibrio legallii</name>
    <dbReference type="NCBI Taxonomy" id="571438"/>
    <lineage>
        <taxon>Bacteria</taxon>
        <taxon>Pseudomonadati</taxon>
        <taxon>Thermodesulfobacteriota</taxon>
        <taxon>Desulfovibrionia</taxon>
        <taxon>Desulfovibrionales</taxon>
        <taxon>Desulfovibrionaceae</taxon>
        <taxon>Desulfovibrio</taxon>
    </lineage>
</organism>
<dbReference type="GO" id="GO:0046872">
    <property type="term" value="F:metal ion binding"/>
    <property type="evidence" value="ECO:0007669"/>
    <property type="project" value="UniProtKB-KW"/>
</dbReference>
<keyword evidence="5" id="KW-0411">Iron-sulfur</keyword>
<dbReference type="Proteomes" id="UP000199355">
    <property type="component" value="Unassembled WGS sequence"/>
</dbReference>
<dbReference type="GO" id="GO:0016491">
    <property type="term" value="F:oxidoreductase activity"/>
    <property type="evidence" value="ECO:0007669"/>
    <property type="project" value="UniProtKB-ARBA"/>
</dbReference>
<evidence type="ECO:0000256" key="5">
    <source>
        <dbReference type="ARBA" id="ARBA00023014"/>
    </source>
</evidence>
<reference evidence="8" key="1">
    <citation type="submission" date="2016-10" db="EMBL/GenBank/DDBJ databases">
        <authorList>
            <person name="Varghese N."/>
            <person name="Submissions S."/>
        </authorList>
    </citation>
    <scope>NUCLEOTIDE SEQUENCE [LARGE SCALE GENOMIC DNA]</scope>
    <source>
        <strain evidence="8">KHC7</strain>
    </source>
</reference>
<dbReference type="PROSITE" id="PS51379">
    <property type="entry name" value="4FE4S_FER_2"/>
    <property type="match status" value="1"/>
</dbReference>
<dbReference type="Pfam" id="PF02754">
    <property type="entry name" value="CCG"/>
    <property type="match status" value="2"/>
</dbReference>
<gene>
    <name evidence="7" type="ORF">SAMN05192586_11612</name>
</gene>
<dbReference type="GO" id="GO:0051539">
    <property type="term" value="F:4 iron, 4 sulfur cluster binding"/>
    <property type="evidence" value="ECO:0007669"/>
    <property type="project" value="UniProtKB-KW"/>
</dbReference>
<evidence type="ECO:0000259" key="6">
    <source>
        <dbReference type="PROSITE" id="PS51379"/>
    </source>
</evidence>
<dbReference type="InterPro" id="IPR004017">
    <property type="entry name" value="Cys_rich_dom"/>
</dbReference>
<evidence type="ECO:0000313" key="7">
    <source>
        <dbReference type="EMBL" id="SDF85666.1"/>
    </source>
</evidence>
<dbReference type="InterPro" id="IPR017900">
    <property type="entry name" value="4Fe4S_Fe_S_CS"/>
</dbReference>
<dbReference type="OrthoDB" id="9770306at2"/>
<evidence type="ECO:0000256" key="1">
    <source>
        <dbReference type="ARBA" id="ARBA00022485"/>
    </source>
</evidence>